<reference evidence="1" key="1">
    <citation type="journal article" date="2021" name="Proc. Natl. Acad. Sci. U.S.A.">
        <title>A Catalog of Tens of Thousands of Viruses from Human Metagenomes Reveals Hidden Associations with Chronic Diseases.</title>
        <authorList>
            <person name="Tisza M.J."/>
            <person name="Buck C.B."/>
        </authorList>
    </citation>
    <scope>NUCLEOTIDE SEQUENCE</scope>
    <source>
        <strain evidence="1">CtwwN25</strain>
    </source>
</reference>
<proteinExistence type="predicted"/>
<dbReference type="EMBL" id="BK015472">
    <property type="protein sequence ID" value="DAE08570.1"/>
    <property type="molecule type" value="Genomic_DNA"/>
</dbReference>
<name>A0A8S5PNY6_9CAUD</name>
<accession>A0A8S5PNY6</accession>
<sequence length="137" mass="15294">MATKLTRPNNFERELDQFFARRTCTDINREKFIPFALRDNANKLTTCLMFNCNCHSYEDPVNIECEYTGAVIHLPAFWVEVPKELAMTYVLGIIDSLYESTYTQWAIDGKIGQIGGGDGNTGNSGCGCGCTAMTGWN</sequence>
<organism evidence="1">
    <name type="scientific">Myoviridae sp. ctwwN25</name>
    <dbReference type="NCBI Taxonomy" id="2825209"/>
    <lineage>
        <taxon>Viruses</taxon>
        <taxon>Duplodnaviria</taxon>
        <taxon>Heunggongvirae</taxon>
        <taxon>Uroviricota</taxon>
        <taxon>Caudoviricetes</taxon>
    </lineage>
</organism>
<evidence type="ECO:0000313" key="1">
    <source>
        <dbReference type="EMBL" id="DAE08570.1"/>
    </source>
</evidence>
<protein>
    <submittedName>
        <fullName evidence="1">Uncharacterized protein</fullName>
    </submittedName>
</protein>